<feature type="compositionally biased region" description="Low complexity" evidence="1">
    <location>
        <begin position="31"/>
        <end position="43"/>
    </location>
</feature>
<sequence>MRIRSTLLTTVVAGMLFGLTACGGANDEQTEPQTTAPTTAAPEETTESDGTTEAAAEPAEIGIKDFEFTLPDSVAPGAEITVTNEDNAAHTVTATEQGDFDTEIQGGETATFTAPSEPGSYPLECTFHPSMTGTLVVE</sequence>
<feature type="signal peptide" evidence="2">
    <location>
        <begin position="1"/>
        <end position="23"/>
    </location>
</feature>
<dbReference type="RefSeq" id="WP_180893840.1">
    <property type="nucleotide sequence ID" value="NZ_JACCKD010000005.1"/>
</dbReference>
<organism evidence="4 5">
    <name type="scientific">Haloechinothrix aidingensis</name>
    <dbReference type="NCBI Taxonomy" id="2752311"/>
    <lineage>
        <taxon>Bacteria</taxon>
        <taxon>Bacillati</taxon>
        <taxon>Actinomycetota</taxon>
        <taxon>Actinomycetes</taxon>
        <taxon>Pseudonocardiales</taxon>
        <taxon>Pseudonocardiaceae</taxon>
        <taxon>Haloechinothrix</taxon>
    </lineage>
</organism>
<dbReference type="EMBL" id="JACCKD010000005">
    <property type="protein sequence ID" value="MBA0127034.1"/>
    <property type="molecule type" value="Genomic_DNA"/>
</dbReference>
<evidence type="ECO:0000259" key="3">
    <source>
        <dbReference type="Pfam" id="PF13473"/>
    </source>
</evidence>
<dbReference type="InterPro" id="IPR028096">
    <property type="entry name" value="EfeO_Cupredoxin"/>
</dbReference>
<feature type="domain" description="EfeO-type cupredoxin-like" evidence="3">
    <location>
        <begin position="53"/>
        <end position="137"/>
    </location>
</feature>
<feature type="chain" id="PRO_5038513407" evidence="2">
    <location>
        <begin position="24"/>
        <end position="138"/>
    </location>
</feature>
<feature type="region of interest" description="Disordered" evidence="1">
    <location>
        <begin position="24"/>
        <end position="56"/>
    </location>
</feature>
<proteinExistence type="predicted"/>
<dbReference type="InterPro" id="IPR052721">
    <property type="entry name" value="ET_Amicyanin"/>
</dbReference>
<name>A0A838ACP2_9PSEU</name>
<keyword evidence="2" id="KW-0732">Signal</keyword>
<dbReference type="InterPro" id="IPR008972">
    <property type="entry name" value="Cupredoxin"/>
</dbReference>
<gene>
    <name evidence="4" type="ORF">H0B56_15900</name>
</gene>
<dbReference type="Pfam" id="PF13473">
    <property type="entry name" value="Cupredoxin_1"/>
    <property type="match status" value="1"/>
</dbReference>
<evidence type="ECO:0000313" key="5">
    <source>
        <dbReference type="Proteomes" id="UP000582974"/>
    </source>
</evidence>
<evidence type="ECO:0000256" key="1">
    <source>
        <dbReference type="SAM" id="MobiDB-lite"/>
    </source>
</evidence>
<dbReference type="AlphaFoldDB" id="A0A838ACP2"/>
<comment type="caution">
    <text evidence="4">The sequence shown here is derived from an EMBL/GenBank/DDBJ whole genome shotgun (WGS) entry which is preliminary data.</text>
</comment>
<dbReference type="PANTHER" id="PTHR36507">
    <property type="entry name" value="BLL1555 PROTEIN"/>
    <property type="match status" value="1"/>
</dbReference>
<protein>
    <submittedName>
        <fullName evidence="4">Cupredoxin domain-containing protein</fullName>
    </submittedName>
</protein>
<dbReference type="Proteomes" id="UP000582974">
    <property type="component" value="Unassembled WGS sequence"/>
</dbReference>
<dbReference type="Gene3D" id="2.60.40.420">
    <property type="entry name" value="Cupredoxins - blue copper proteins"/>
    <property type="match status" value="1"/>
</dbReference>
<dbReference type="SUPFAM" id="SSF49503">
    <property type="entry name" value="Cupredoxins"/>
    <property type="match status" value="1"/>
</dbReference>
<accession>A0A838ACP2</accession>
<dbReference type="PANTHER" id="PTHR36507:SF1">
    <property type="entry name" value="BLL1555 PROTEIN"/>
    <property type="match status" value="1"/>
</dbReference>
<evidence type="ECO:0000256" key="2">
    <source>
        <dbReference type="SAM" id="SignalP"/>
    </source>
</evidence>
<dbReference type="PROSITE" id="PS51257">
    <property type="entry name" value="PROKAR_LIPOPROTEIN"/>
    <property type="match status" value="1"/>
</dbReference>
<reference evidence="4 5" key="1">
    <citation type="submission" date="2020-07" db="EMBL/GenBank/DDBJ databases">
        <title>Genome of Haloechinothrix sp.</title>
        <authorList>
            <person name="Tang S.-K."/>
            <person name="Yang L."/>
            <person name="Zhu W.-Y."/>
        </authorList>
    </citation>
    <scope>NUCLEOTIDE SEQUENCE [LARGE SCALE GENOMIC DNA]</scope>
    <source>
        <strain evidence="4 5">YIM 98757</strain>
    </source>
</reference>
<keyword evidence="5" id="KW-1185">Reference proteome</keyword>
<evidence type="ECO:0000313" key="4">
    <source>
        <dbReference type="EMBL" id="MBA0127034.1"/>
    </source>
</evidence>